<name>A0A9W6KEG3_9ACTN</name>
<dbReference type="AlphaFoldDB" id="A0A9W6KEG3"/>
<dbReference type="EMBL" id="BSFP01000006">
    <property type="protein sequence ID" value="GLL00023.1"/>
    <property type="molecule type" value="Genomic_DNA"/>
</dbReference>
<keyword evidence="3" id="KW-1185">Reference proteome</keyword>
<protein>
    <submittedName>
        <fullName evidence="2">Uncharacterized protein</fullName>
    </submittedName>
</protein>
<reference evidence="2" key="1">
    <citation type="journal article" date="2014" name="Int. J. Syst. Evol. Microbiol.">
        <title>Complete genome sequence of Corynebacterium casei LMG S-19264T (=DSM 44701T), isolated from a smear-ripened cheese.</title>
        <authorList>
            <consortium name="US DOE Joint Genome Institute (JGI-PGF)"/>
            <person name="Walter F."/>
            <person name="Albersmeier A."/>
            <person name="Kalinowski J."/>
            <person name="Ruckert C."/>
        </authorList>
    </citation>
    <scope>NUCLEOTIDE SEQUENCE</scope>
    <source>
        <strain evidence="2">VKM Ac-1321</strain>
    </source>
</reference>
<evidence type="ECO:0000313" key="3">
    <source>
        <dbReference type="Proteomes" id="UP001143480"/>
    </source>
</evidence>
<proteinExistence type="predicted"/>
<comment type="caution">
    <text evidence="2">The sequence shown here is derived from an EMBL/GenBank/DDBJ whole genome shotgun (WGS) entry which is preliminary data.</text>
</comment>
<organism evidence="2 3">
    <name type="scientific">Dactylosporangium matsuzakiense</name>
    <dbReference type="NCBI Taxonomy" id="53360"/>
    <lineage>
        <taxon>Bacteria</taxon>
        <taxon>Bacillati</taxon>
        <taxon>Actinomycetota</taxon>
        <taxon>Actinomycetes</taxon>
        <taxon>Micromonosporales</taxon>
        <taxon>Micromonosporaceae</taxon>
        <taxon>Dactylosporangium</taxon>
    </lineage>
</organism>
<feature type="compositionally biased region" description="Basic and acidic residues" evidence="1">
    <location>
        <begin position="13"/>
        <end position="27"/>
    </location>
</feature>
<evidence type="ECO:0000256" key="1">
    <source>
        <dbReference type="SAM" id="MobiDB-lite"/>
    </source>
</evidence>
<evidence type="ECO:0000313" key="2">
    <source>
        <dbReference type="EMBL" id="GLL00023.1"/>
    </source>
</evidence>
<accession>A0A9W6KEG3</accession>
<gene>
    <name evidence="2" type="ORF">GCM10017581_017630</name>
</gene>
<feature type="region of interest" description="Disordered" evidence="1">
    <location>
        <begin position="1"/>
        <end position="27"/>
    </location>
</feature>
<dbReference type="Proteomes" id="UP001143480">
    <property type="component" value="Unassembled WGS sequence"/>
</dbReference>
<reference evidence="2" key="2">
    <citation type="submission" date="2023-01" db="EMBL/GenBank/DDBJ databases">
        <authorList>
            <person name="Sun Q."/>
            <person name="Evtushenko L."/>
        </authorList>
    </citation>
    <scope>NUCLEOTIDE SEQUENCE</scope>
    <source>
        <strain evidence="2">VKM Ac-1321</strain>
    </source>
</reference>
<sequence length="49" mass="5543">MVTGVGGATGMTRSERERRQMNRRIREALTVRRLERTLDPATEEPAAES</sequence>